<dbReference type="EMBL" id="FIHM01000035">
    <property type="protein sequence ID" value="CYV40846.1"/>
    <property type="molecule type" value="Genomic_DNA"/>
</dbReference>
<protein>
    <submittedName>
        <fullName evidence="1">Uncharacterized protein</fullName>
    </submittedName>
</protein>
<accession>A0A0Z8ISD9</accession>
<dbReference type="RefSeq" id="WP_044758985.1">
    <property type="nucleotide sequence ID" value="NZ_CEFC01000003.1"/>
</dbReference>
<dbReference type="Proteomes" id="UP000074850">
    <property type="component" value="Unassembled WGS sequence"/>
</dbReference>
<name>A0A0Z8ISD9_STRSU</name>
<evidence type="ECO:0000313" key="2">
    <source>
        <dbReference type="Proteomes" id="UP000074850"/>
    </source>
</evidence>
<organism evidence="1 2">
    <name type="scientific">Streptococcus suis</name>
    <dbReference type="NCBI Taxonomy" id="1307"/>
    <lineage>
        <taxon>Bacteria</taxon>
        <taxon>Bacillati</taxon>
        <taxon>Bacillota</taxon>
        <taxon>Bacilli</taxon>
        <taxon>Lactobacillales</taxon>
        <taxon>Streptococcaceae</taxon>
        <taxon>Streptococcus</taxon>
    </lineage>
</organism>
<dbReference type="AlphaFoldDB" id="A0A0Z8ISD9"/>
<evidence type="ECO:0000313" key="1">
    <source>
        <dbReference type="EMBL" id="CYV40846.1"/>
    </source>
</evidence>
<sequence length="81" mass="9308">MKRHIKTEKIKMQELGFSILAVKRNLLTHVEALSTLNTLAQLDTEKFIHHAKWLVETMHDSLLEQGISLDKISETILEVAE</sequence>
<gene>
    <name evidence="1" type="ORF">ERS132426_01503</name>
</gene>
<proteinExistence type="predicted"/>
<reference evidence="1 2" key="1">
    <citation type="submission" date="2016-02" db="EMBL/GenBank/DDBJ databases">
        <authorList>
            <consortium name="Pathogen Informatics"/>
        </authorList>
    </citation>
    <scope>NUCLEOTIDE SEQUENCE [LARGE SCALE GENOMIC DNA]</scope>
    <source>
        <strain evidence="1 2">LSS64</strain>
    </source>
</reference>